<evidence type="ECO:0000259" key="12">
    <source>
        <dbReference type="Pfam" id="PF10258"/>
    </source>
</evidence>
<proteinExistence type="inferred from homology"/>
<dbReference type="Pfam" id="PF10258">
    <property type="entry name" value="PHAX_RNA-bd"/>
    <property type="match status" value="1"/>
</dbReference>
<dbReference type="GO" id="GO:0005737">
    <property type="term" value="C:cytoplasm"/>
    <property type="evidence" value="ECO:0007669"/>
    <property type="project" value="UniProtKB-SubCell"/>
</dbReference>
<evidence type="ECO:0000256" key="8">
    <source>
        <dbReference type="ARBA" id="ARBA00022927"/>
    </source>
</evidence>
<dbReference type="InterPro" id="IPR039047">
    <property type="entry name" value="PHAX"/>
</dbReference>
<dbReference type="EMBL" id="KZ354133">
    <property type="protein sequence ID" value="PIO61142.1"/>
    <property type="molecule type" value="Genomic_DNA"/>
</dbReference>
<feature type="region of interest" description="Disordered" evidence="11">
    <location>
        <begin position="1"/>
        <end position="42"/>
    </location>
</feature>
<keyword evidence="7" id="KW-0694">RNA-binding</keyword>
<evidence type="ECO:0000313" key="14">
    <source>
        <dbReference type="Proteomes" id="UP000230423"/>
    </source>
</evidence>
<evidence type="ECO:0000256" key="2">
    <source>
        <dbReference type="ARBA" id="ARBA00004496"/>
    </source>
</evidence>
<evidence type="ECO:0000256" key="9">
    <source>
        <dbReference type="ARBA" id="ARBA00023242"/>
    </source>
</evidence>
<dbReference type="InterPro" id="IPR019385">
    <property type="entry name" value="PHAX_RNA-binding_domain"/>
</dbReference>
<gene>
    <name evidence="13" type="ORF">TELCIR_17343</name>
</gene>
<keyword evidence="5" id="KW-0813">Transport</keyword>
<evidence type="ECO:0000256" key="6">
    <source>
        <dbReference type="ARBA" id="ARBA00022490"/>
    </source>
</evidence>
<evidence type="ECO:0000256" key="5">
    <source>
        <dbReference type="ARBA" id="ARBA00022448"/>
    </source>
</evidence>
<dbReference type="Gene3D" id="1.10.10.1440">
    <property type="entry name" value="PHAX RNA-binding domain"/>
    <property type="match status" value="1"/>
</dbReference>
<keyword evidence="14" id="KW-1185">Reference proteome</keyword>
<dbReference type="InterPro" id="IPR038092">
    <property type="entry name" value="PHAX_RNA-binding_sf"/>
</dbReference>
<dbReference type="GO" id="GO:0003723">
    <property type="term" value="F:RNA binding"/>
    <property type="evidence" value="ECO:0007669"/>
    <property type="project" value="UniProtKB-KW"/>
</dbReference>
<dbReference type="GO" id="GO:0005634">
    <property type="term" value="C:nucleus"/>
    <property type="evidence" value="ECO:0007669"/>
    <property type="project" value="UniProtKB-SubCell"/>
</dbReference>
<dbReference type="OrthoDB" id="20573at2759"/>
<evidence type="ECO:0000256" key="1">
    <source>
        <dbReference type="ARBA" id="ARBA00004123"/>
    </source>
</evidence>
<protein>
    <recommendedName>
        <fullName evidence="4">Phosphorylated adapter RNA export protein</fullName>
    </recommendedName>
    <alternativeName>
        <fullName evidence="10">RNA U small nuclear RNA export adapter protein</fullName>
    </alternativeName>
</protein>
<dbReference type="GO" id="GO:0006408">
    <property type="term" value="P:snRNA export from nucleus"/>
    <property type="evidence" value="ECO:0007669"/>
    <property type="project" value="InterPro"/>
</dbReference>
<name>A0A2G9TUK9_TELCI</name>
<keyword evidence="8" id="KW-0653">Protein transport</keyword>
<evidence type="ECO:0000256" key="3">
    <source>
        <dbReference type="ARBA" id="ARBA00006094"/>
    </source>
</evidence>
<evidence type="ECO:0000256" key="7">
    <source>
        <dbReference type="ARBA" id="ARBA00022884"/>
    </source>
</evidence>
<accession>A0A2G9TUK9</accession>
<evidence type="ECO:0000256" key="4">
    <source>
        <dbReference type="ARBA" id="ARBA00016856"/>
    </source>
</evidence>
<feature type="domain" description="Phosphorylated adapter RNA export protein RNA-binding" evidence="12">
    <location>
        <begin position="193"/>
        <end position="227"/>
    </location>
</feature>
<organism evidence="13 14">
    <name type="scientific">Teladorsagia circumcincta</name>
    <name type="common">Brown stomach worm</name>
    <name type="synonym">Ostertagia circumcincta</name>
    <dbReference type="NCBI Taxonomy" id="45464"/>
    <lineage>
        <taxon>Eukaryota</taxon>
        <taxon>Metazoa</taxon>
        <taxon>Ecdysozoa</taxon>
        <taxon>Nematoda</taxon>
        <taxon>Chromadorea</taxon>
        <taxon>Rhabditida</taxon>
        <taxon>Rhabditina</taxon>
        <taxon>Rhabditomorpha</taxon>
        <taxon>Strongyloidea</taxon>
        <taxon>Trichostrongylidae</taxon>
        <taxon>Teladorsagia</taxon>
    </lineage>
</organism>
<keyword evidence="9" id="KW-0539">Nucleus</keyword>
<reference evidence="13 14" key="1">
    <citation type="submission" date="2015-09" db="EMBL/GenBank/DDBJ databases">
        <title>Draft genome of the parasitic nematode Teladorsagia circumcincta isolate WARC Sus (inbred).</title>
        <authorList>
            <person name="Mitreva M."/>
        </authorList>
    </citation>
    <scope>NUCLEOTIDE SEQUENCE [LARGE SCALE GENOMIC DNA]</scope>
    <source>
        <strain evidence="13 14">S</strain>
    </source>
</reference>
<comment type="similarity">
    <text evidence="3">Belongs to the PHAX family.</text>
</comment>
<feature type="region of interest" description="Disordered" evidence="11">
    <location>
        <begin position="158"/>
        <end position="182"/>
    </location>
</feature>
<evidence type="ECO:0000313" key="13">
    <source>
        <dbReference type="EMBL" id="PIO61142.1"/>
    </source>
</evidence>
<evidence type="ECO:0000256" key="11">
    <source>
        <dbReference type="SAM" id="MobiDB-lite"/>
    </source>
</evidence>
<dbReference type="GO" id="GO:0015031">
    <property type="term" value="P:protein transport"/>
    <property type="evidence" value="ECO:0007669"/>
    <property type="project" value="UniProtKB-KW"/>
</dbReference>
<keyword evidence="6" id="KW-0963">Cytoplasm</keyword>
<feature type="compositionally biased region" description="Gly residues" evidence="11">
    <location>
        <begin position="169"/>
        <end position="182"/>
    </location>
</feature>
<dbReference type="AlphaFoldDB" id="A0A2G9TUK9"/>
<dbReference type="Proteomes" id="UP000230423">
    <property type="component" value="Unassembled WGS sequence"/>
</dbReference>
<sequence>MDYRGKTNDSESSDNEDDGHPVNSQDTRDDDEEVDEGPSTKRAAYLWTDTLVEESLMKKGSRISLEKKKTDGRILRGVESYHIPANFIRVDKEGFESFSKSMERKVKVDTADDPFGDAPIDLNCETAFCERLSSDVTGSRDRDAVASSKKRGAHYHLVTDRGRGPQGRPRGGVRGGFVGRGRGNGLKRSWQGRAIALFEEMRKVESTGGMMTENGQRRRTPGGVFISVQVGLGCP</sequence>
<dbReference type="PANTHER" id="PTHR13135:SF0">
    <property type="entry name" value="PHOSPHORYLATED ADAPTER RNA EXPORT PROTEIN"/>
    <property type="match status" value="1"/>
</dbReference>
<evidence type="ECO:0000256" key="10">
    <source>
        <dbReference type="ARBA" id="ARBA00030834"/>
    </source>
</evidence>
<comment type="subcellular location">
    <subcellularLocation>
        <location evidence="2">Cytoplasm</location>
    </subcellularLocation>
    <subcellularLocation>
        <location evidence="1">Nucleus</location>
    </subcellularLocation>
</comment>
<dbReference type="PANTHER" id="PTHR13135">
    <property type="entry name" value="CYTOSOLIC RESINIFERATOXIN BINDING PROTEIN RBP-26"/>
    <property type="match status" value="1"/>
</dbReference>